<proteinExistence type="predicted"/>
<name>A0A167K5A5_CALVF</name>
<dbReference type="GO" id="GO:0003676">
    <property type="term" value="F:nucleic acid binding"/>
    <property type="evidence" value="ECO:0007669"/>
    <property type="project" value="InterPro"/>
</dbReference>
<dbReference type="EMBL" id="KV417296">
    <property type="protein sequence ID" value="KZO94272.1"/>
    <property type="molecule type" value="Genomic_DNA"/>
</dbReference>
<dbReference type="Gene3D" id="3.30.420.10">
    <property type="entry name" value="Ribonuclease H-like superfamily/Ribonuclease H"/>
    <property type="match status" value="1"/>
</dbReference>
<dbReference type="InterPro" id="IPR038717">
    <property type="entry name" value="Tc1-like_DDE_dom"/>
</dbReference>
<keyword evidence="3" id="KW-1185">Reference proteome</keyword>
<dbReference type="Proteomes" id="UP000076738">
    <property type="component" value="Unassembled WGS sequence"/>
</dbReference>
<sequence length="72" mass="8592">MRLEYLPAYSPDYNPIEMLFSAMKSVIRRNDFLMQRTMSDGDDWEICARLHEIVWGTTAEDAEGWYRKCGYF</sequence>
<dbReference type="AlphaFoldDB" id="A0A167K5A5"/>
<dbReference type="Pfam" id="PF13358">
    <property type="entry name" value="DDE_3"/>
    <property type="match status" value="1"/>
</dbReference>
<dbReference type="InterPro" id="IPR036397">
    <property type="entry name" value="RNaseH_sf"/>
</dbReference>
<evidence type="ECO:0000313" key="2">
    <source>
        <dbReference type="EMBL" id="KZO94272.1"/>
    </source>
</evidence>
<evidence type="ECO:0000259" key="1">
    <source>
        <dbReference type="Pfam" id="PF13358"/>
    </source>
</evidence>
<feature type="domain" description="Tc1-like transposase DDE" evidence="1">
    <location>
        <begin position="2"/>
        <end position="32"/>
    </location>
</feature>
<protein>
    <recommendedName>
        <fullName evidence="1">Tc1-like transposase DDE domain-containing protein</fullName>
    </recommendedName>
</protein>
<dbReference type="OrthoDB" id="2266637at2759"/>
<gene>
    <name evidence="2" type="ORF">CALVIDRAFT_484646</name>
</gene>
<dbReference type="STRING" id="1330018.A0A167K5A5"/>
<accession>A0A167K5A5</accession>
<organism evidence="2 3">
    <name type="scientific">Calocera viscosa (strain TUFC12733)</name>
    <dbReference type="NCBI Taxonomy" id="1330018"/>
    <lineage>
        <taxon>Eukaryota</taxon>
        <taxon>Fungi</taxon>
        <taxon>Dikarya</taxon>
        <taxon>Basidiomycota</taxon>
        <taxon>Agaricomycotina</taxon>
        <taxon>Dacrymycetes</taxon>
        <taxon>Dacrymycetales</taxon>
        <taxon>Dacrymycetaceae</taxon>
        <taxon>Calocera</taxon>
    </lineage>
</organism>
<reference evidence="2 3" key="1">
    <citation type="journal article" date="2016" name="Mol. Biol. Evol.">
        <title>Comparative Genomics of Early-Diverging Mushroom-Forming Fungi Provides Insights into the Origins of Lignocellulose Decay Capabilities.</title>
        <authorList>
            <person name="Nagy L.G."/>
            <person name="Riley R."/>
            <person name="Tritt A."/>
            <person name="Adam C."/>
            <person name="Daum C."/>
            <person name="Floudas D."/>
            <person name="Sun H."/>
            <person name="Yadav J.S."/>
            <person name="Pangilinan J."/>
            <person name="Larsson K.H."/>
            <person name="Matsuura K."/>
            <person name="Barry K."/>
            <person name="Labutti K."/>
            <person name="Kuo R."/>
            <person name="Ohm R.A."/>
            <person name="Bhattacharya S.S."/>
            <person name="Shirouzu T."/>
            <person name="Yoshinaga Y."/>
            <person name="Martin F.M."/>
            <person name="Grigoriev I.V."/>
            <person name="Hibbett D.S."/>
        </authorList>
    </citation>
    <scope>NUCLEOTIDE SEQUENCE [LARGE SCALE GENOMIC DNA]</scope>
    <source>
        <strain evidence="2 3">TUFC12733</strain>
    </source>
</reference>
<evidence type="ECO:0000313" key="3">
    <source>
        <dbReference type="Proteomes" id="UP000076738"/>
    </source>
</evidence>